<evidence type="ECO:0000256" key="1">
    <source>
        <dbReference type="ARBA" id="ARBA00009369"/>
    </source>
</evidence>
<evidence type="ECO:0000256" key="2">
    <source>
        <dbReference type="ARBA" id="ARBA00013855"/>
    </source>
</evidence>
<keyword evidence="3 5" id="KW-0133">Cell shape</keyword>
<dbReference type="Proteomes" id="UP000295565">
    <property type="component" value="Unassembled WGS sequence"/>
</dbReference>
<dbReference type="NCBIfam" id="TIGR00219">
    <property type="entry name" value="mreC"/>
    <property type="match status" value="1"/>
</dbReference>
<protein>
    <recommendedName>
        <fullName evidence="2 5">Cell shape-determining protein MreC</fullName>
    </recommendedName>
    <alternativeName>
        <fullName evidence="4 5">Cell shape protein MreC</fullName>
    </alternativeName>
</protein>
<feature type="domain" description="Rod shape-determining protein MreC beta-barrel core" evidence="6">
    <location>
        <begin position="123"/>
        <end position="270"/>
    </location>
</feature>
<evidence type="ECO:0000259" key="6">
    <source>
        <dbReference type="Pfam" id="PF04085"/>
    </source>
</evidence>
<keyword evidence="8" id="KW-1185">Reference proteome</keyword>
<dbReference type="RefSeq" id="WP_131911178.1">
    <property type="nucleotide sequence ID" value="NZ_OU594967.1"/>
</dbReference>
<reference evidence="7 8" key="1">
    <citation type="submission" date="2019-03" db="EMBL/GenBank/DDBJ databases">
        <title>Genomic Encyclopedia of Type Strains, Phase IV (KMG-IV): sequencing the most valuable type-strain genomes for metagenomic binning, comparative biology and taxonomic classification.</title>
        <authorList>
            <person name="Goeker M."/>
        </authorList>
    </citation>
    <scope>NUCLEOTIDE SEQUENCE [LARGE SCALE GENOMIC DNA]</scope>
    <source>
        <strain evidence="7 8">DSM 18577</strain>
    </source>
</reference>
<comment type="function">
    <text evidence="5">Involved in formation and maintenance of cell shape.</text>
</comment>
<evidence type="ECO:0000256" key="3">
    <source>
        <dbReference type="ARBA" id="ARBA00022960"/>
    </source>
</evidence>
<evidence type="ECO:0000313" key="7">
    <source>
        <dbReference type="EMBL" id="TCK63209.1"/>
    </source>
</evidence>
<dbReference type="PIRSF" id="PIRSF038471">
    <property type="entry name" value="MreC"/>
    <property type="match status" value="1"/>
</dbReference>
<dbReference type="PANTHER" id="PTHR34138:SF1">
    <property type="entry name" value="CELL SHAPE-DETERMINING PROTEIN MREC"/>
    <property type="match status" value="1"/>
</dbReference>
<dbReference type="EMBL" id="SMGD01000003">
    <property type="protein sequence ID" value="TCK63209.1"/>
    <property type="molecule type" value="Genomic_DNA"/>
</dbReference>
<gene>
    <name evidence="7" type="ORF">EV690_0306</name>
</gene>
<comment type="similarity">
    <text evidence="1 5">Belongs to the MreC family.</text>
</comment>
<dbReference type="Gene3D" id="2.40.10.350">
    <property type="entry name" value="Rod shape-determining protein MreC, domain 2"/>
    <property type="match status" value="1"/>
</dbReference>
<evidence type="ECO:0000256" key="4">
    <source>
        <dbReference type="ARBA" id="ARBA00032089"/>
    </source>
</evidence>
<dbReference type="InterPro" id="IPR055342">
    <property type="entry name" value="MreC_beta-barrel_core"/>
</dbReference>
<evidence type="ECO:0000256" key="5">
    <source>
        <dbReference type="PIRNR" id="PIRNR038471"/>
    </source>
</evidence>
<proteinExistence type="inferred from homology"/>
<dbReference type="Gene3D" id="2.40.10.340">
    <property type="entry name" value="Rod shape-determining protein MreC, domain 1"/>
    <property type="match status" value="1"/>
</dbReference>
<dbReference type="GO" id="GO:0005886">
    <property type="term" value="C:plasma membrane"/>
    <property type="evidence" value="ECO:0007669"/>
    <property type="project" value="TreeGrafter"/>
</dbReference>
<evidence type="ECO:0000313" key="8">
    <source>
        <dbReference type="Proteomes" id="UP000295565"/>
    </source>
</evidence>
<organism evidence="7 8">
    <name type="scientific">Celerinatantimonas diazotrophica</name>
    <dbReference type="NCBI Taxonomy" id="412034"/>
    <lineage>
        <taxon>Bacteria</taxon>
        <taxon>Pseudomonadati</taxon>
        <taxon>Pseudomonadota</taxon>
        <taxon>Gammaproteobacteria</taxon>
        <taxon>Celerinatantimonadaceae</taxon>
        <taxon>Celerinatantimonas</taxon>
    </lineage>
</organism>
<dbReference type="OrthoDB" id="9808025at2"/>
<accession>A0A4R1KII3</accession>
<dbReference type="InterPro" id="IPR042175">
    <property type="entry name" value="Cell/Rod_MreC_2"/>
</dbReference>
<name>A0A4R1KII3_9GAMM</name>
<dbReference type="Pfam" id="PF04085">
    <property type="entry name" value="MreC"/>
    <property type="match status" value="1"/>
</dbReference>
<dbReference type="InterPro" id="IPR042177">
    <property type="entry name" value="Cell/Rod_1"/>
</dbReference>
<sequence length="292" mass="32284">MKPIFSSGPSLQLRLLLALIVSMALIYTDSHFKPFSIVRGYLASLVSPLQYVANSPREFLDDASEQFISAHRLRQENTRLKQQLRLQQAQLLTMANLKKENAQLRALLGSPVHTDGRRMVAEILAVDSDPFSQQVVINKGSHDGVYQGQPVINDVGVVGFIVHVATDSSRVLLISDSSAAIPVRVMRNDIRVIAEGDGNINSLRVPNVPRSTDIKVGDELVTSGLGGRFPEGYPVARVTQFDYREGQPFASIKAKPVVNLERLRYLLLLWPNKSDLKQPINAKNKATEGAHK</sequence>
<dbReference type="GO" id="GO:0008360">
    <property type="term" value="P:regulation of cell shape"/>
    <property type="evidence" value="ECO:0007669"/>
    <property type="project" value="UniProtKB-KW"/>
</dbReference>
<comment type="caution">
    <text evidence="7">The sequence shown here is derived from an EMBL/GenBank/DDBJ whole genome shotgun (WGS) entry which is preliminary data.</text>
</comment>
<dbReference type="AlphaFoldDB" id="A0A4R1KII3"/>
<dbReference type="PANTHER" id="PTHR34138">
    <property type="entry name" value="CELL SHAPE-DETERMINING PROTEIN MREC"/>
    <property type="match status" value="1"/>
</dbReference>
<dbReference type="InterPro" id="IPR007221">
    <property type="entry name" value="MreC"/>
</dbReference>